<comment type="caution">
    <text evidence="2">The sequence shown here is derived from an EMBL/GenBank/DDBJ whole genome shotgun (WGS) entry which is preliminary data.</text>
</comment>
<evidence type="ECO:0000313" key="2">
    <source>
        <dbReference type="EMBL" id="MDT8902227.1"/>
    </source>
</evidence>
<keyword evidence="1" id="KW-1133">Transmembrane helix</keyword>
<dbReference type="EMBL" id="JAUOZS010000001">
    <property type="protein sequence ID" value="MDT8902227.1"/>
    <property type="molecule type" value="Genomic_DNA"/>
</dbReference>
<keyword evidence="1" id="KW-0472">Membrane</keyword>
<evidence type="ECO:0000256" key="1">
    <source>
        <dbReference type="SAM" id="Phobius"/>
    </source>
</evidence>
<protein>
    <submittedName>
        <fullName evidence="2">Uncharacterized protein</fullName>
    </submittedName>
</protein>
<feature type="transmembrane region" description="Helical" evidence="1">
    <location>
        <begin position="24"/>
        <end position="43"/>
    </location>
</feature>
<reference evidence="2 3" key="1">
    <citation type="submission" date="2023-07" db="EMBL/GenBank/DDBJ databases">
        <title>The novel representative of Negativicutes class, Anaeroselena agilis gen. nov. sp. nov.</title>
        <authorList>
            <person name="Prokofeva M.I."/>
            <person name="Elcheninov A.G."/>
            <person name="Klyukina A."/>
            <person name="Kublanov I.V."/>
            <person name="Frolov E.N."/>
            <person name="Podosokorskaya O.A."/>
        </authorList>
    </citation>
    <scope>NUCLEOTIDE SEQUENCE [LARGE SCALE GENOMIC DNA]</scope>
    <source>
        <strain evidence="2 3">4137-cl</strain>
    </source>
</reference>
<proteinExistence type="predicted"/>
<feature type="transmembrane region" description="Helical" evidence="1">
    <location>
        <begin position="76"/>
        <end position="101"/>
    </location>
</feature>
<dbReference type="RefSeq" id="WP_413780713.1">
    <property type="nucleotide sequence ID" value="NZ_JAUOZS010000001.1"/>
</dbReference>
<keyword evidence="3" id="KW-1185">Reference proteome</keyword>
<feature type="transmembrane region" description="Helical" evidence="1">
    <location>
        <begin position="50"/>
        <end position="70"/>
    </location>
</feature>
<organism evidence="2 3">
    <name type="scientific">Anaeroselena agilis</name>
    <dbReference type="NCBI Taxonomy" id="3063788"/>
    <lineage>
        <taxon>Bacteria</taxon>
        <taxon>Bacillati</taxon>
        <taxon>Bacillota</taxon>
        <taxon>Negativicutes</taxon>
        <taxon>Acetonemataceae</taxon>
        <taxon>Anaeroselena</taxon>
    </lineage>
</organism>
<keyword evidence="1" id="KW-0812">Transmembrane</keyword>
<gene>
    <name evidence="2" type="ORF">Q4T40_13300</name>
</gene>
<dbReference type="Proteomes" id="UP001254848">
    <property type="component" value="Unassembled WGS sequence"/>
</dbReference>
<accession>A0ABU3NZK6</accession>
<name>A0ABU3NZK6_9FIRM</name>
<evidence type="ECO:0000313" key="3">
    <source>
        <dbReference type="Proteomes" id="UP001254848"/>
    </source>
</evidence>
<sequence length="103" mass="11422">MYLMLFSLGFCGWGSYYFLKGISAGYNTDILLGGVFMGLGLNISLIHPMTIILSIVASVVGYFFLSSWYYGLFGYWLVQSGIFLIMTGIPFIAATITAFLARR</sequence>